<evidence type="ECO:0000256" key="11">
    <source>
        <dbReference type="ARBA" id="ARBA00022982"/>
    </source>
</evidence>
<dbReference type="PROSITE" id="PS51003">
    <property type="entry name" value="CYTB_CTER"/>
    <property type="match status" value="1"/>
</dbReference>
<evidence type="ECO:0000256" key="9">
    <source>
        <dbReference type="ARBA" id="ARBA00022723"/>
    </source>
</evidence>
<evidence type="ECO:0000259" key="20">
    <source>
        <dbReference type="PROSITE" id="PS51002"/>
    </source>
</evidence>
<keyword evidence="10" id="KW-0999">Mitochondrion inner membrane</keyword>
<reference evidence="23" key="1">
    <citation type="submission" date="2016-10" db="EMBL/GenBank/DDBJ databases">
        <title>Maternal inheritance of deltamethrin resistance in the salmon louse Lepeophtheirus salmonis (Kroyer) is mediated by mitochondrial DNA.</title>
        <authorList>
            <person name="Carmona-Antonanzas G."/>
            <person name="Bekaert M."/>
            <person name="Humble J.L."/>
            <person name="Boyd S."/>
            <person name="Roy W."/>
            <person name="Houston R.D."/>
            <person name="Gharbi K."/>
            <person name="Bron J.E."/>
            <person name="Sturm A."/>
        </authorList>
    </citation>
    <scope>NUCLEOTIDE SEQUENCE</scope>
    <source>
        <strain evidence="23">IoA-00</strain>
    </source>
</reference>
<feature type="binding site" description="axial binding residue" evidence="18">
    <location>
        <position position="191"/>
    </location>
    <ligand>
        <name>heme b</name>
        <dbReference type="ChEBI" id="CHEBI:60344"/>
        <label>b566</label>
    </ligand>
    <ligandPart>
        <name>Fe</name>
        <dbReference type="ChEBI" id="CHEBI:18248"/>
    </ligandPart>
</feature>
<feature type="transmembrane region" description="Helical" evidence="19">
    <location>
        <begin position="283"/>
        <end position="303"/>
    </location>
</feature>
<dbReference type="Pfam" id="PF00033">
    <property type="entry name" value="Cytochrome_B"/>
    <property type="match status" value="1"/>
</dbReference>
<dbReference type="Proteomes" id="UP000675881">
    <property type="component" value="Mitochondrion mitochondrion"/>
</dbReference>
<comment type="function">
    <text evidence="1 19">Component of the ubiquinol-cytochrome c reductase complex (complex III or cytochrome b-c1 complex) that is part of the mitochondrial respiratory chain. The b-c1 complex mediates electron transfer from ubiquinol to cytochrome c. Contributes to the generation of a proton gradient across the mitochondrial membrane that is then used for ATP synthesis.</text>
</comment>
<name>A0A1M4NGF9_LEPSM</name>
<evidence type="ECO:0000256" key="8">
    <source>
        <dbReference type="ARBA" id="ARBA00022692"/>
    </source>
</evidence>
<evidence type="ECO:0000256" key="4">
    <source>
        <dbReference type="ARBA" id="ARBA00013531"/>
    </source>
</evidence>
<feature type="binding site" description="axial binding residue" evidence="18">
    <location>
        <position position="177"/>
    </location>
    <ligand>
        <name>heme b</name>
        <dbReference type="ChEBI" id="CHEBI:60344"/>
        <label>b562</label>
    </ligand>
    <ligandPart>
        <name>Fe</name>
        <dbReference type="ChEBI" id="CHEBI:18248"/>
    </ligandPart>
</feature>
<dbReference type="InterPro" id="IPR005798">
    <property type="entry name" value="Cyt_b/b6_C"/>
</dbReference>
<dbReference type="GO" id="GO:0006122">
    <property type="term" value="P:mitochondrial electron transport, ubiquinol to cytochrome c"/>
    <property type="evidence" value="ECO:0007669"/>
    <property type="project" value="TreeGrafter"/>
</dbReference>
<dbReference type="InterPro" id="IPR016174">
    <property type="entry name" value="Di-haem_cyt_TM"/>
</dbReference>
<keyword evidence="7 19" id="KW-0679">Respiratory chain</keyword>
<feature type="binding site" description="axial binding residue" evidence="18">
    <location>
        <position position="92"/>
    </location>
    <ligand>
        <name>heme b</name>
        <dbReference type="ChEBI" id="CHEBI:60344"/>
        <label>b566</label>
    </ligand>
    <ligandPart>
        <name>Fe</name>
        <dbReference type="ChEBI" id="CHEBI:18248"/>
    </ligandPart>
</feature>
<evidence type="ECO:0000256" key="6">
    <source>
        <dbReference type="ARBA" id="ARBA00022617"/>
    </source>
</evidence>
<dbReference type="InterPro" id="IPR036150">
    <property type="entry name" value="Cyt_b/b6_C_sf"/>
</dbReference>
<keyword evidence="16 19" id="KW-0472">Membrane</keyword>
<dbReference type="InterPro" id="IPR005797">
    <property type="entry name" value="Cyt_b/b6_N"/>
</dbReference>
<evidence type="ECO:0000256" key="7">
    <source>
        <dbReference type="ARBA" id="ARBA00022660"/>
    </source>
</evidence>
<feature type="binding site" description="axial binding residue" evidence="18">
    <location>
        <position position="78"/>
    </location>
    <ligand>
        <name>heme b</name>
        <dbReference type="ChEBI" id="CHEBI:60344"/>
        <label>b562</label>
    </ligand>
    <ligandPart>
        <name>Fe</name>
        <dbReference type="ChEBI" id="CHEBI:18248"/>
    </ligandPart>
</feature>
<evidence type="ECO:0000256" key="17">
    <source>
        <dbReference type="PIRSR" id="PIRSR038885-1"/>
    </source>
</evidence>
<dbReference type="PANTHER" id="PTHR19271:SF16">
    <property type="entry name" value="CYTOCHROME B"/>
    <property type="match status" value="1"/>
</dbReference>
<feature type="binding site" evidence="17">
    <location>
        <position position="196"/>
    </location>
    <ligand>
        <name>a ubiquinone</name>
        <dbReference type="ChEBI" id="CHEBI:16389"/>
    </ligand>
</feature>
<organism evidence="23">
    <name type="scientific">Lepeophtheirus salmonis</name>
    <name type="common">Salmon louse</name>
    <name type="synonym">Caligus salmonis</name>
    <dbReference type="NCBI Taxonomy" id="72036"/>
    <lineage>
        <taxon>Eukaryota</taxon>
        <taxon>Metazoa</taxon>
        <taxon>Ecdysozoa</taxon>
        <taxon>Arthropoda</taxon>
        <taxon>Crustacea</taxon>
        <taxon>Multicrustacea</taxon>
        <taxon>Hexanauplia</taxon>
        <taxon>Copepoda</taxon>
        <taxon>Siphonostomatoida</taxon>
        <taxon>Caligidae</taxon>
        <taxon>Lepeophtheirus</taxon>
    </lineage>
</organism>
<dbReference type="InterPro" id="IPR027387">
    <property type="entry name" value="Cytb/b6-like_sf"/>
</dbReference>
<protein>
    <recommendedName>
        <fullName evidence="4 19">Cytochrome b</fullName>
    </recommendedName>
</protein>
<feature type="transmembrane region" description="Helical" evidence="19">
    <location>
        <begin position="344"/>
        <end position="362"/>
    </location>
</feature>
<dbReference type="CDD" id="cd00290">
    <property type="entry name" value="cytochrome_b_C"/>
    <property type="match status" value="1"/>
</dbReference>
<keyword evidence="13 18" id="KW-0408">Iron</keyword>
<dbReference type="InterPro" id="IPR030689">
    <property type="entry name" value="Cytochrome_b"/>
</dbReference>
<evidence type="ECO:0000256" key="14">
    <source>
        <dbReference type="ARBA" id="ARBA00023075"/>
    </source>
</evidence>
<evidence type="ECO:0000313" key="22">
    <source>
        <dbReference type="EMBL" id="CAF3048593.1"/>
    </source>
</evidence>
<dbReference type="OrthoDB" id="6377634at2759"/>
<dbReference type="PIRSF" id="PIRSF038885">
    <property type="entry name" value="COB"/>
    <property type="match status" value="1"/>
</dbReference>
<comment type="subunit">
    <text evidence="3">The main subunits of complex b-c1 are: cytochrome b, cytochrome c1 and the Rieske protein.</text>
</comment>
<keyword evidence="6 18" id="KW-0349">Heme</keyword>
<evidence type="ECO:0000313" key="23">
    <source>
        <dbReference type="EMBL" id="SFW10615.1"/>
    </source>
</evidence>
<keyword evidence="24" id="KW-1185">Reference proteome</keyword>
<dbReference type="GO" id="GO:0005743">
    <property type="term" value="C:mitochondrial inner membrane"/>
    <property type="evidence" value="ECO:0007669"/>
    <property type="project" value="UniProtKB-SubCell"/>
</dbReference>
<feature type="transmembrane region" description="Helical" evidence="19">
    <location>
        <begin position="70"/>
        <end position="92"/>
    </location>
</feature>
<keyword evidence="9 18" id="KW-0479">Metal-binding</keyword>
<keyword evidence="15 19" id="KW-0496">Mitochondrion</keyword>
<feature type="domain" description="Cytochrome b/b6 C-terminal region profile" evidence="21">
    <location>
        <begin position="205"/>
        <end position="377"/>
    </location>
</feature>
<feature type="transmembrane region" description="Helical" evidence="19">
    <location>
        <begin position="134"/>
        <end position="161"/>
    </location>
</feature>
<evidence type="ECO:0000313" key="24">
    <source>
        <dbReference type="Proteomes" id="UP000675881"/>
    </source>
</evidence>
<keyword evidence="14" id="KW-0830">Ubiquinone</keyword>
<evidence type="ECO:0000256" key="3">
    <source>
        <dbReference type="ARBA" id="ARBA00011649"/>
    </source>
</evidence>
<comment type="cofactor">
    <cofactor evidence="19">
        <name>heme b</name>
        <dbReference type="ChEBI" id="CHEBI:60344"/>
    </cofactor>
    <text evidence="19">Binds 2 heme groups non-covalently.</text>
</comment>
<feature type="transmembrane region" description="Helical" evidence="19">
    <location>
        <begin position="173"/>
        <end position="194"/>
    </location>
</feature>
<keyword evidence="5 19" id="KW-0813">Transport</keyword>
<feature type="transmembrane region" description="Helical" evidence="19">
    <location>
        <begin position="104"/>
        <end position="128"/>
    </location>
</feature>
<dbReference type="Gene3D" id="1.20.810.10">
    <property type="entry name" value="Cytochrome Bc1 Complex, Chain C"/>
    <property type="match status" value="1"/>
</dbReference>
<keyword evidence="8 19" id="KW-0812">Transmembrane</keyword>
<feature type="domain" description="Cytochrome b/b6 N-terminal region profile" evidence="20">
    <location>
        <begin position="1"/>
        <end position="204"/>
    </location>
</feature>
<dbReference type="Pfam" id="PF00032">
    <property type="entry name" value="Cytochrom_B_C"/>
    <property type="match status" value="1"/>
</dbReference>
<dbReference type="SUPFAM" id="SSF81342">
    <property type="entry name" value="Transmembrane di-heme cytochromes"/>
    <property type="match status" value="1"/>
</dbReference>
<evidence type="ECO:0000259" key="21">
    <source>
        <dbReference type="PROSITE" id="PS51003"/>
    </source>
</evidence>
<evidence type="ECO:0000256" key="13">
    <source>
        <dbReference type="ARBA" id="ARBA00023004"/>
    </source>
</evidence>
<dbReference type="GO" id="GO:0045275">
    <property type="term" value="C:respiratory chain complex III"/>
    <property type="evidence" value="ECO:0007669"/>
    <property type="project" value="InterPro"/>
</dbReference>
<reference evidence="22" key="2">
    <citation type="submission" date="2021-02" db="EMBL/GenBank/DDBJ databases">
        <authorList>
            <person name="Bekaert M."/>
        </authorList>
    </citation>
    <scope>NUCLEOTIDE SEQUENCE</scope>
    <source>
        <strain evidence="22">IoA-00</strain>
    </source>
</reference>
<gene>
    <name evidence="23" type="primary">CYTB</name>
    <name evidence="22" type="synonym">CytB</name>
    <name evidence="22" type="ORF">LSAA_M28</name>
</gene>
<evidence type="ECO:0000256" key="18">
    <source>
        <dbReference type="PIRSR" id="PIRSR038885-2"/>
    </source>
</evidence>
<dbReference type="AlphaFoldDB" id="A0A1M4NGF9"/>
<dbReference type="InterPro" id="IPR048259">
    <property type="entry name" value="Cytochrome_b_N_euk/bac"/>
</dbReference>
<keyword evidence="11 19" id="KW-0249">Electron transport</keyword>
<dbReference type="EMBL" id="LT630766">
    <property type="protein sequence ID" value="SFW10615.1"/>
    <property type="molecule type" value="Genomic_DNA"/>
</dbReference>
<evidence type="ECO:0000256" key="19">
    <source>
        <dbReference type="RuleBase" id="RU362117"/>
    </source>
</evidence>
<dbReference type="PROSITE" id="PS51002">
    <property type="entry name" value="CYTB_NTER"/>
    <property type="match status" value="1"/>
</dbReference>
<accession>A0A1M4NGF9</accession>
<feature type="transmembrane region" description="Helical" evidence="19">
    <location>
        <begin position="224"/>
        <end position="245"/>
    </location>
</feature>
<dbReference type="GO" id="GO:0008121">
    <property type="term" value="F:quinol-cytochrome-c reductase activity"/>
    <property type="evidence" value="ECO:0007669"/>
    <property type="project" value="InterPro"/>
</dbReference>
<dbReference type="EMBL" id="HG994595">
    <property type="protein sequence ID" value="CAF3048593.1"/>
    <property type="molecule type" value="Genomic_DNA"/>
</dbReference>
<dbReference type="PANTHER" id="PTHR19271">
    <property type="entry name" value="CYTOCHROME B"/>
    <property type="match status" value="1"/>
</dbReference>
<keyword evidence="12 19" id="KW-1133">Transmembrane helix</keyword>
<feature type="transmembrane region" description="Helical" evidence="19">
    <location>
        <begin position="31"/>
        <end position="50"/>
    </location>
</feature>
<dbReference type="GO" id="GO:0016491">
    <property type="term" value="F:oxidoreductase activity"/>
    <property type="evidence" value="ECO:0007669"/>
    <property type="project" value="UniProtKB-UniRule"/>
</dbReference>
<evidence type="ECO:0000256" key="1">
    <source>
        <dbReference type="ARBA" id="ARBA00002566"/>
    </source>
</evidence>
<evidence type="ECO:0000256" key="15">
    <source>
        <dbReference type="ARBA" id="ARBA00023128"/>
    </source>
</evidence>
<comment type="subcellular location">
    <subcellularLocation>
        <location evidence="2">Mitochondrion inner membrane</location>
        <topology evidence="2">Multi-pass membrane protein</topology>
    </subcellularLocation>
</comment>
<dbReference type="InterPro" id="IPR048260">
    <property type="entry name" value="Cytochrome_b_C_euk/bac"/>
</dbReference>
<geneLocation type="mitochondrion" evidence="23"/>
<comment type="cofactor">
    <cofactor evidence="18">
        <name>heme</name>
        <dbReference type="ChEBI" id="CHEBI:30413"/>
    </cofactor>
    <text evidence="18">Binds 2 heme groups non-covalently.</text>
</comment>
<comment type="similarity">
    <text evidence="19">Belongs to the cytochrome b family.</text>
</comment>
<evidence type="ECO:0000256" key="2">
    <source>
        <dbReference type="ARBA" id="ARBA00004448"/>
    </source>
</evidence>
<evidence type="ECO:0000256" key="5">
    <source>
        <dbReference type="ARBA" id="ARBA00022448"/>
    </source>
</evidence>
<dbReference type="GO" id="GO:0046872">
    <property type="term" value="F:metal ion binding"/>
    <property type="evidence" value="ECO:0007669"/>
    <property type="project" value="UniProtKB-UniRule"/>
</dbReference>
<evidence type="ECO:0000256" key="10">
    <source>
        <dbReference type="ARBA" id="ARBA00022792"/>
    </source>
</evidence>
<feature type="transmembrane region" description="Helical" evidence="19">
    <location>
        <begin position="319"/>
        <end position="337"/>
    </location>
</feature>
<dbReference type="SUPFAM" id="SSF81648">
    <property type="entry name" value="a domain/subunit of cytochrome bc1 complex (Ubiquinol-cytochrome c reductase)"/>
    <property type="match status" value="1"/>
</dbReference>
<dbReference type="CDD" id="cd00284">
    <property type="entry name" value="Cytochrome_b_N"/>
    <property type="match status" value="1"/>
</dbReference>
<proteinExistence type="inferred from homology"/>
<sequence length="390" mass="43333">MNSYKTLSIYNPLLTLPTPVNISSGWNFGSLLGLCLITQIMTGIFLAMHYSSEISTAFLSVDHIMRDVNYGWGIRAIHSNTASLFFMCLYIHTGRGLYYSSYKLTPVWVVGSTILVLIMASAFLGYVLPWGQMSFWGATVITNLFSVIPGIGDEIVIWLWGGFSVDKATLSRFFALHYLIPLLSTVGVMAHTIFLHSTGSSNPLGVPGNYYKIPFDPYYTFKDAFGFGLIFCLMGALVSYSPWLLADPENFIPANPLVTPAHIQPEWYFLFAYAILRSIPNKLGGVVALALSVSILFFFPFLLGDKSTAVPATFNPSKMLMFWAFIGIFFLLTWIGAKPVEGNYIFLGQVFTVLYFSVGLSLPYSDGLWAKLLLVWSHLTGVMTARITQT</sequence>
<evidence type="ECO:0000256" key="16">
    <source>
        <dbReference type="ARBA" id="ARBA00023136"/>
    </source>
</evidence>
<evidence type="ECO:0000256" key="12">
    <source>
        <dbReference type="ARBA" id="ARBA00022989"/>
    </source>
</evidence>